<dbReference type="PROSITE" id="PS51294">
    <property type="entry name" value="HTH_MYB"/>
    <property type="match status" value="2"/>
</dbReference>
<dbReference type="PROSITE" id="PS50090">
    <property type="entry name" value="MYB_LIKE"/>
    <property type="match status" value="2"/>
</dbReference>
<evidence type="ECO:0000313" key="11">
    <source>
        <dbReference type="EMBL" id="ABM21535.1"/>
    </source>
</evidence>
<dbReference type="OrthoDB" id="735895at2759"/>
<dbReference type="PANTHER" id="PTHR47999">
    <property type="entry name" value="TRANSCRIPTION FACTOR MYB8-RELATED-RELATED"/>
    <property type="match status" value="1"/>
</dbReference>
<feature type="domain" description="Myb-like" evidence="8">
    <location>
        <begin position="62"/>
        <end position="112"/>
    </location>
</feature>
<dbReference type="FunFam" id="1.10.10.60:FF:000121">
    <property type="entry name" value="Myb transcription factor"/>
    <property type="match status" value="1"/>
</dbReference>
<dbReference type="GeneID" id="542272"/>
<evidence type="ECO:0000256" key="5">
    <source>
        <dbReference type="ARBA" id="ARBA00023163"/>
    </source>
</evidence>
<dbReference type="GO" id="GO:0043565">
    <property type="term" value="F:sequence-specific DNA binding"/>
    <property type="evidence" value="ECO:0007669"/>
    <property type="project" value="UniProtKB-ARBA"/>
</dbReference>
<evidence type="ECO:0000259" key="9">
    <source>
        <dbReference type="PROSITE" id="PS51294"/>
    </source>
</evidence>
<dbReference type="GO" id="GO:0046148">
    <property type="term" value="P:pigment biosynthetic process"/>
    <property type="evidence" value="ECO:0007669"/>
    <property type="project" value="UniProtKB-ARBA"/>
</dbReference>
<dbReference type="GO" id="GO:0005634">
    <property type="term" value="C:nucleus"/>
    <property type="evidence" value="ECO:0007669"/>
    <property type="project" value="UniProtKB-SubCell"/>
</dbReference>
<evidence type="ECO:0000256" key="2">
    <source>
        <dbReference type="ARBA" id="ARBA00022737"/>
    </source>
</evidence>
<dbReference type="CDD" id="cd00167">
    <property type="entry name" value="SANT"/>
    <property type="match status" value="2"/>
</dbReference>
<feature type="domain" description="Myb-like" evidence="8">
    <location>
        <begin position="9"/>
        <end position="61"/>
    </location>
</feature>
<feature type="region of interest" description="Disordered" evidence="7">
    <location>
        <begin position="138"/>
        <end position="222"/>
    </location>
</feature>
<feature type="compositionally biased region" description="Low complexity" evidence="7">
    <location>
        <begin position="191"/>
        <end position="206"/>
    </location>
</feature>
<reference evidence="11" key="3">
    <citation type="journal article" date="2007" name="Genetics">
        <title>Epigenetic modifications of distinct sequences of the p1 regulatory gene specify tissue-specific expression patterns in maize.</title>
        <authorList>
            <person name="Sekhon R.S."/>
            <person name="Peterson T."/>
            <person name="Chopra S."/>
        </authorList>
    </citation>
    <scope>NUCLEOTIDE SEQUENCE</scope>
</reference>
<keyword evidence="2" id="KW-0677">Repeat</keyword>
<evidence type="ECO:0000259" key="8">
    <source>
        <dbReference type="PROSITE" id="PS50090"/>
    </source>
</evidence>
<dbReference type="GO" id="GO:0045893">
    <property type="term" value="P:positive regulation of DNA-templated transcription"/>
    <property type="evidence" value="ECO:0007669"/>
    <property type="project" value="UniProtKB-ARBA"/>
</dbReference>
<keyword evidence="3" id="KW-0805">Transcription regulation</keyword>
<feature type="region of interest" description="Disordered" evidence="7">
    <location>
        <begin position="327"/>
        <end position="350"/>
    </location>
</feature>
<evidence type="ECO:0000256" key="7">
    <source>
        <dbReference type="SAM" id="MobiDB-lite"/>
    </source>
</evidence>
<dbReference type="InterPro" id="IPR015495">
    <property type="entry name" value="Myb_TF_plants"/>
</dbReference>
<dbReference type="KEGG" id="zma:542272"/>
<dbReference type="EMBL" id="EF165349">
    <property type="protein sequence ID" value="ABM21535.1"/>
    <property type="molecule type" value="Genomic_DNA"/>
</dbReference>
<keyword evidence="4" id="KW-0238">DNA-binding</keyword>
<dbReference type="InterPro" id="IPR009057">
    <property type="entry name" value="Homeodomain-like_sf"/>
</dbReference>
<accession>O24579</accession>
<name>O24579_MAIZE</name>
<gene>
    <name evidence="11" type="primary">P1</name>
</gene>
<dbReference type="InterPro" id="IPR017930">
    <property type="entry name" value="Myb_dom"/>
</dbReference>
<evidence type="ECO:0000256" key="6">
    <source>
        <dbReference type="ARBA" id="ARBA00023242"/>
    </source>
</evidence>
<reference evidence="11" key="2">
    <citation type="journal article" date="1998" name="Mol. Gen. Genet.">
        <title>A maize Myb homolog is encoded by a multicopy gene complex.</title>
        <authorList>
            <person name="Chopra S."/>
            <person name="Athma P."/>
            <person name="Li X.G."/>
            <person name="Peterson T."/>
        </authorList>
    </citation>
    <scope>NUCLEOTIDE SEQUENCE</scope>
</reference>
<feature type="domain" description="HTH myb-type" evidence="9">
    <location>
        <begin position="9"/>
        <end position="61"/>
    </location>
</feature>
<dbReference type="PIR" id="T03988">
    <property type="entry name" value="T03988"/>
</dbReference>
<sequence length="376" mass="41352">MGRAPCCEKVGLKRGRWTAEEDQLLANYIAEHGEGSWRSLPKNAGLLRCGKSCRLRWINYLRADVKRGNISKEEEDIIIKLHATLGNRWSLIASHLPGRTDNEIKNYWNSHLSRQIHTYRRKYTAGPDDTAIAIDMSKLQSADRRRGGRTPGRPPKASASRTKQADADQPGGEAKGPAAAASSPRHSDVVNPGPNQPNSSSGSTGTAEEEGPSSEDASGPWVLEPIELGDLVWGEADSEMDALMPIGPGGTTRLPSKGLARSAERPRWTTCSTWTGMASRPICGAGRSRTSTARSCGRPPSRWKLLLLLLLRRRPAPRTIASWRRSRLGSCPTRSDGSGHRTDQTDQPRWPGHMVDAASRRCSCVQFFFLFCRFCS</sequence>
<dbReference type="Pfam" id="PF06640">
    <property type="entry name" value="P_C"/>
    <property type="match status" value="1"/>
</dbReference>
<keyword evidence="6" id="KW-0539">Nucleus</keyword>
<evidence type="ECO:0000256" key="1">
    <source>
        <dbReference type="ARBA" id="ARBA00004123"/>
    </source>
</evidence>
<dbReference type="ExpressionAtlas" id="O24579">
    <property type="expression patterns" value="baseline and differential"/>
</dbReference>
<reference evidence="10" key="1">
    <citation type="journal article" date="1996" name="Plant Cell">
        <title>Alleles of the maize P gene with distinct tissue specificities encode Myb-homologous proteins with C-terminal replacements.</title>
        <authorList>
            <person name="Chopra S."/>
            <person name="Athma P."/>
            <person name="Peterson T."/>
        </authorList>
    </citation>
    <scope>NUCLEOTIDE SEQUENCE</scope>
    <source>
        <strain evidence="10">W-23</strain>
    </source>
</reference>
<evidence type="ECO:0000313" key="10">
    <source>
        <dbReference type="EMBL" id="AAC49394.1"/>
    </source>
</evidence>
<evidence type="ECO:0000256" key="3">
    <source>
        <dbReference type="ARBA" id="ARBA00023015"/>
    </source>
</evidence>
<dbReference type="PANTHER" id="PTHR47999:SF6">
    <property type="entry name" value="MYB-RELATED PROTEIN P"/>
    <property type="match status" value="1"/>
</dbReference>
<evidence type="ECO:0000256" key="4">
    <source>
        <dbReference type="ARBA" id="ARBA00023125"/>
    </source>
</evidence>
<dbReference type="InterPro" id="IPR001005">
    <property type="entry name" value="SANT/Myb"/>
</dbReference>
<dbReference type="InterPro" id="IPR010588">
    <property type="entry name" value="Myb-rel_proteinP/Y1_C"/>
</dbReference>
<feature type="compositionally biased region" description="Low complexity" evidence="7">
    <location>
        <begin position="170"/>
        <end position="184"/>
    </location>
</feature>
<proteinExistence type="evidence at transcript level"/>
<dbReference type="EMBL" id="U57002">
    <property type="protein sequence ID" value="AAC49394.1"/>
    <property type="molecule type" value="mRNA"/>
</dbReference>
<dbReference type="AlphaFoldDB" id="O24579"/>
<protein>
    <submittedName>
        <fullName evidence="10">P protein</fullName>
    </submittedName>
    <submittedName>
        <fullName evidence="11">Pericarp color1</fullName>
    </submittedName>
</protein>
<dbReference type="SUPFAM" id="SSF46689">
    <property type="entry name" value="Homeodomain-like"/>
    <property type="match status" value="1"/>
</dbReference>
<comment type="subcellular location">
    <subcellularLocation>
        <location evidence="1">Nucleus</location>
    </subcellularLocation>
</comment>
<dbReference type="SMART" id="SM00717">
    <property type="entry name" value="SANT"/>
    <property type="match status" value="2"/>
</dbReference>
<dbReference type="Gene3D" id="1.10.10.60">
    <property type="entry name" value="Homeodomain-like"/>
    <property type="match status" value="2"/>
</dbReference>
<dbReference type="FunFam" id="1.10.10.60:FF:000231">
    <property type="entry name" value="Myb transcription factor"/>
    <property type="match status" value="1"/>
</dbReference>
<feature type="region of interest" description="Disordered" evidence="7">
    <location>
        <begin position="242"/>
        <end position="265"/>
    </location>
</feature>
<dbReference type="Pfam" id="PF00249">
    <property type="entry name" value="Myb_DNA-binding"/>
    <property type="match status" value="2"/>
</dbReference>
<organism evidence="10">
    <name type="scientific">Zea mays</name>
    <name type="common">Maize</name>
    <dbReference type="NCBI Taxonomy" id="4577"/>
    <lineage>
        <taxon>Eukaryota</taxon>
        <taxon>Viridiplantae</taxon>
        <taxon>Streptophyta</taxon>
        <taxon>Embryophyta</taxon>
        <taxon>Tracheophyta</taxon>
        <taxon>Spermatophyta</taxon>
        <taxon>Magnoliopsida</taxon>
        <taxon>Liliopsida</taxon>
        <taxon>Poales</taxon>
        <taxon>Poaceae</taxon>
        <taxon>PACMAD clade</taxon>
        <taxon>Panicoideae</taxon>
        <taxon>Andropogonodae</taxon>
        <taxon>Andropogoneae</taxon>
        <taxon>Tripsacinae</taxon>
        <taxon>Zea</taxon>
    </lineage>
</organism>
<feature type="compositionally biased region" description="Basic and acidic residues" evidence="7">
    <location>
        <begin position="337"/>
        <end position="346"/>
    </location>
</feature>
<feature type="domain" description="HTH myb-type" evidence="9">
    <location>
        <begin position="62"/>
        <end position="116"/>
    </location>
</feature>
<keyword evidence="5" id="KW-0804">Transcription</keyword>
<dbReference type="GO" id="GO:0006950">
    <property type="term" value="P:response to stress"/>
    <property type="evidence" value="ECO:0007669"/>
    <property type="project" value="UniProtKB-ARBA"/>
</dbReference>